<dbReference type="EMBL" id="MLHW01000014">
    <property type="protein sequence ID" value="OHT49500.1"/>
    <property type="molecule type" value="Genomic_DNA"/>
</dbReference>
<accession>A0AB73M0R6</accession>
<feature type="region of interest" description="Disordered" evidence="1">
    <location>
        <begin position="46"/>
        <end position="67"/>
    </location>
</feature>
<organism evidence="2 3">
    <name type="scientific">Mycobacteroides chelonae</name>
    <name type="common">Mycobacterium chelonae</name>
    <dbReference type="NCBI Taxonomy" id="1774"/>
    <lineage>
        <taxon>Bacteria</taxon>
        <taxon>Bacillati</taxon>
        <taxon>Actinomycetota</taxon>
        <taxon>Actinomycetes</taxon>
        <taxon>Mycobacteriales</taxon>
        <taxon>Mycobacteriaceae</taxon>
        <taxon>Mycobacteroides</taxon>
    </lineage>
</organism>
<comment type="caution">
    <text evidence="2">The sequence shown here is derived from an EMBL/GenBank/DDBJ whole genome shotgun (WGS) entry which is preliminary data.</text>
</comment>
<sequence>MSPSREPAAAPDIQAVAVGIRAVVVDTQGVAAGIRIPGVDIRRPGRVDSQAQQEGRRVGVPGVAETE</sequence>
<protein>
    <submittedName>
        <fullName evidence="2">Uncharacterized protein</fullName>
    </submittedName>
</protein>
<name>A0AB73M0R6_MYCCH</name>
<evidence type="ECO:0000313" key="3">
    <source>
        <dbReference type="Proteomes" id="UP000180113"/>
    </source>
</evidence>
<gene>
    <name evidence="2" type="ORF">BKG62_18100</name>
</gene>
<dbReference type="AlphaFoldDB" id="A0AB73M0R6"/>
<proteinExistence type="predicted"/>
<reference evidence="2 3" key="1">
    <citation type="submission" date="2016-10" db="EMBL/GenBank/DDBJ databases">
        <title>Evaluation of Human, Animal and Environmental Mycobacterium chelonae Isolates by Core Genome Phylogenomic Analysis, Targeted Gene Comparison, and Anti-microbial Susceptibility Patterns: A Tale of Mistaken Identities.</title>
        <authorList>
            <person name="Fogelson S.B."/>
            <person name="Camus A.C."/>
            <person name="Lorenz W."/>
            <person name="Vasireddy R."/>
            <person name="Vasireddy S."/>
            <person name="Smith T."/>
            <person name="Brown-Elliott B.A."/>
            <person name="Wallace R.J.Jr."/>
            <person name="Hasan N.A."/>
            <person name="Reischl U."/>
            <person name="Sanchez S."/>
        </authorList>
    </citation>
    <scope>NUCLEOTIDE SEQUENCE [LARGE SCALE GENOMIC DNA]</scope>
    <source>
        <strain evidence="2 3">42895</strain>
    </source>
</reference>
<evidence type="ECO:0000256" key="1">
    <source>
        <dbReference type="SAM" id="MobiDB-lite"/>
    </source>
</evidence>
<dbReference type="Proteomes" id="UP000180113">
    <property type="component" value="Unassembled WGS sequence"/>
</dbReference>
<evidence type="ECO:0000313" key="2">
    <source>
        <dbReference type="EMBL" id="OHT49500.1"/>
    </source>
</evidence>